<keyword evidence="5 12" id="KW-0812">Transmembrane</keyword>
<reference evidence="18 19" key="1">
    <citation type="submission" date="2016-10" db="EMBL/GenBank/DDBJ databases">
        <authorList>
            <person name="de Groot N.N."/>
        </authorList>
    </citation>
    <scope>NUCLEOTIDE SEQUENCE [LARGE SCALE GENOMIC DNA]</scope>
    <source>
        <strain evidence="18 19">DSM 25383</strain>
    </source>
</reference>
<keyword evidence="3 12" id="KW-1134">Transmembrane beta strand</keyword>
<comment type="similarity">
    <text evidence="12 13">Belongs to the TonB-dependent receptor family.</text>
</comment>
<evidence type="ECO:0000256" key="1">
    <source>
        <dbReference type="ARBA" id="ARBA00004571"/>
    </source>
</evidence>
<dbReference type="Pfam" id="PF00593">
    <property type="entry name" value="TonB_dep_Rec_b-barrel"/>
    <property type="match status" value="1"/>
</dbReference>
<dbReference type="EMBL" id="FNRI01000002">
    <property type="protein sequence ID" value="SEA15817.1"/>
    <property type="molecule type" value="Genomic_DNA"/>
</dbReference>
<evidence type="ECO:0000256" key="2">
    <source>
        <dbReference type="ARBA" id="ARBA00022448"/>
    </source>
</evidence>
<dbReference type="GO" id="GO:0009279">
    <property type="term" value="C:cell outer membrane"/>
    <property type="evidence" value="ECO:0007669"/>
    <property type="project" value="UniProtKB-SubCell"/>
</dbReference>
<sequence>MKRIFLFLAAAALCPAAQLRAAGSSDRNERGNAAPSADMAPQPRKPASDAGDSVRMYRLQEVEVTATRATRNTPVAYSDIRREAIARNSYGFDIPSLIAFTPSVVATNETGIGIGGTAIRLRGTDATRINVTINGVAMNNPDSHSMYWYDTPDLISSVGTVQVQRGAGISTNGTGAFGGAITMSTDALQTEFGGDASLSYGSYNTNKQAVHLSSGLMGGHWTLDARLSHIASDGYIDRGATDLSSYMFQAGYYNGNTMLKFLSFGGKAKTGLTYTGVTKEEMRLNGRRFQTEGMYYTSNGPHSYYYMKDDKVERATVGYYDDQTDNYLQINNQLVLSHRFNEKWTLSATGFYTYGYGFYKQYKDGRTLSEYLNIPTDVAAGKEADLIREKIMRNHLGGLNASAAYSVRNLDLAFGGSYSYYSCPHWGTLDWVDGLESSQIGGRWYDNDVDKHDANVFARASWTVARGLRLFGDLQYRYVSYQAWGVNDNFVSEEVGMQPIDVDKTYHFFNPRAGISYTLAERNNFYLSFAVAQKEPTRSDFTDRYMFAEANTYPSSEKLYDWELGYQYTAPRLSLGVNFYYMKYKDQLVPTGRINDGYDSLNDNVADSYRRGVELSAAWRATGWFTVGANATFSQNRIENYVHRVVDYDTSGDVAGYYGYHTVEMGTTRLSYSPKTIAALLLDFHHKGFEAVLHTQYVSKQYFTNYENPDMMLDAYCVTNLNLAYTFRTRAARSVRLGLLVNNLFNTEYESNGYGYSEYTGGKQIDNAFYFPQAPLNVLANVTVKF</sequence>
<feature type="domain" description="TonB-dependent receptor plug" evidence="17">
    <location>
        <begin position="70"/>
        <end position="180"/>
    </location>
</feature>
<feature type="chain" id="PRO_5010384331" evidence="15">
    <location>
        <begin position="22"/>
        <end position="786"/>
    </location>
</feature>
<dbReference type="InterPro" id="IPR000531">
    <property type="entry name" value="Beta-barrel_TonB"/>
</dbReference>
<keyword evidence="10 12" id="KW-0472">Membrane</keyword>
<evidence type="ECO:0000256" key="5">
    <source>
        <dbReference type="ARBA" id="ARBA00022692"/>
    </source>
</evidence>
<keyword evidence="8" id="KW-0406">Ion transport</keyword>
<dbReference type="OrthoDB" id="9761152at2"/>
<protein>
    <submittedName>
        <fullName evidence="18">Iron complex outermembrane recepter protein</fullName>
    </submittedName>
</protein>
<evidence type="ECO:0000256" key="7">
    <source>
        <dbReference type="ARBA" id="ARBA00023004"/>
    </source>
</evidence>
<keyword evidence="4" id="KW-0410">Iron transport</keyword>
<dbReference type="PANTHER" id="PTHR32552">
    <property type="entry name" value="FERRICHROME IRON RECEPTOR-RELATED"/>
    <property type="match status" value="1"/>
</dbReference>
<feature type="region of interest" description="Disordered" evidence="14">
    <location>
        <begin position="21"/>
        <end position="53"/>
    </location>
</feature>
<keyword evidence="2 12" id="KW-0813">Transport</keyword>
<dbReference type="Pfam" id="PF07715">
    <property type="entry name" value="Plug"/>
    <property type="match status" value="1"/>
</dbReference>
<organism evidence="18 19">
    <name type="scientific">Alistipes timonensis JC136</name>
    <dbReference type="NCBI Taxonomy" id="1033731"/>
    <lineage>
        <taxon>Bacteria</taxon>
        <taxon>Pseudomonadati</taxon>
        <taxon>Bacteroidota</taxon>
        <taxon>Bacteroidia</taxon>
        <taxon>Bacteroidales</taxon>
        <taxon>Rikenellaceae</taxon>
        <taxon>Alistipes</taxon>
    </lineage>
</organism>
<keyword evidence="9 13" id="KW-0798">TonB box</keyword>
<dbReference type="PANTHER" id="PTHR32552:SF68">
    <property type="entry name" value="FERRICHROME OUTER MEMBRANE TRANSPORTER_PHAGE RECEPTOR"/>
    <property type="match status" value="1"/>
</dbReference>
<dbReference type="SUPFAM" id="SSF56935">
    <property type="entry name" value="Porins"/>
    <property type="match status" value="1"/>
</dbReference>
<evidence type="ECO:0000256" key="9">
    <source>
        <dbReference type="ARBA" id="ARBA00023077"/>
    </source>
</evidence>
<accession>A0A1H3YWM8</accession>
<evidence type="ECO:0000256" key="15">
    <source>
        <dbReference type="SAM" id="SignalP"/>
    </source>
</evidence>
<evidence type="ECO:0000313" key="18">
    <source>
        <dbReference type="EMBL" id="SEA15817.1"/>
    </source>
</evidence>
<evidence type="ECO:0000256" key="4">
    <source>
        <dbReference type="ARBA" id="ARBA00022496"/>
    </source>
</evidence>
<feature type="domain" description="TonB-dependent receptor-like beta-barrel" evidence="16">
    <location>
        <begin position="295"/>
        <end position="744"/>
    </location>
</feature>
<dbReference type="Gene3D" id="2.40.170.20">
    <property type="entry name" value="TonB-dependent receptor, beta-barrel domain"/>
    <property type="match status" value="1"/>
</dbReference>
<dbReference type="Gene3D" id="2.170.130.10">
    <property type="entry name" value="TonB-dependent receptor, plug domain"/>
    <property type="match status" value="1"/>
</dbReference>
<keyword evidence="19" id="KW-1185">Reference proteome</keyword>
<name>A0A1H3YWM8_9BACT</name>
<proteinExistence type="inferred from homology"/>
<keyword evidence="7" id="KW-0408">Iron</keyword>
<evidence type="ECO:0000256" key="13">
    <source>
        <dbReference type="RuleBase" id="RU003357"/>
    </source>
</evidence>
<keyword evidence="11 12" id="KW-0998">Cell outer membrane</keyword>
<dbReference type="InterPro" id="IPR036942">
    <property type="entry name" value="Beta-barrel_TonB_sf"/>
</dbReference>
<dbReference type="AlphaFoldDB" id="A0A1H3YWM8"/>
<dbReference type="RefSeq" id="WP_010264395.1">
    <property type="nucleotide sequence ID" value="NZ_CAEG01000012.1"/>
</dbReference>
<evidence type="ECO:0000256" key="12">
    <source>
        <dbReference type="PROSITE-ProRule" id="PRU01360"/>
    </source>
</evidence>
<dbReference type="Proteomes" id="UP000183253">
    <property type="component" value="Unassembled WGS sequence"/>
</dbReference>
<dbReference type="InterPro" id="IPR037066">
    <property type="entry name" value="Plug_dom_sf"/>
</dbReference>
<dbReference type="PROSITE" id="PS52016">
    <property type="entry name" value="TONB_DEPENDENT_REC_3"/>
    <property type="match status" value="1"/>
</dbReference>
<gene>
    <name evidence="18" type="ORF">SAMN05444145_1028</name>
</gene>
<evidence type="ECO:0000256" key="11">
    <source>
        <dbReference type="ARBA" id="ARBA00023237"/>
    </source>
</evidence>
<evidence type="ECO:0000256" key="14">
    <source>
        <dbReference type="SAM" id="MobiDB-lite"/>
    </source>
</evidence>
<evidence type="ECO:0000256" key="3">
    <source>
        <dbReference type="ARBA" id="ARBA00022452"/>
    </source>
</evidence>
<dbReference type="InterPro" id="IPR012910">
    <property type="entry name" value="Plug_dom"/>
</dbReference>
<evidence type="ECO:0000313" key="19">
    <source>
        <dbReference type="Proteomes" id="UP000183253"/>
    </source>
</evidence>
<evidence type="ECO:0000259" key="17">
    <source>
        <dbReference type="Pfam" id="PF07715"/>
    </source>
</evidence>
<keyword evidence="6 15" id="KW-0732">Signal</keyword>
<evidence type="ECO:0000259" key="16">
    <source>
        <dbReference type="Pfam" id="PF00593"/>
    </source>
</evidence>
<comment type="subcellular location">
    <subcellularLocation>
        <location evidence="1 12">Cell outer membrane</location>
        <topology evidence="1 12">Multi-pass membrane protein</topology>
    </subcellularLocation>
</comment>
<dbReference type="STRING" id="1033731.SAMN05444145_1028"/>
<feature type="signal peptide" evidence="15">
    <location>
        <begin position="1"/>
        <end position="21"/>
    </location>
</feature>
<evidence type="ECO:0000256" key="8">
    <source>
        <dbReference type="ARBA" id="ARBA00023065"/>
    </source>
</evidence>
<evidence type="ECO:0000256" key="6">
    <source>
        <dbReference type="ARBA" id="ARBA00022729"/>
    </source>
</evidence>
<evidence type="ECO:0000256" key="10">
    <source>
        <dbReference type="ARBA" id="ARBA00023136"/>
    </source>
</evidence>
<dbReference type="InterPro" id="IPR039426">
    <property type="entry name" value="TonB-dep_rcpt-like"/>
</dbReference>
<dbReference type="GO" id="GO:0015344">
    <property type="term" value="F:siderophore uptake transmembrane transporter activity"/>
    <property type="evidence" value="ECO:0007669"/>
    <property type="project" value="TreeGrafter"/>
</dbReference>